<dbReference type="HAMAP" id="MF_01151">
    <property type="entry name" value="GrpE"/>
    <property type="match status" value="1"/>
</dbReference>
<evidence type="ECO:0000256" key="2">
    <source>
        <dbReference type="ARBA" id="ARBA00023186"/>
    </source>
</evidence>
<organism evidence="6 7">
    <name type="scientific">SAR86 cluster bacterium SAR86E</name>
    <dbReference type="NCBI Taxonomy" id="1208365"/>
    <lineage>
        <taxon>Bacteria</taxon>
        <taxon>Pseudomonadati</taxon>
        <taxon>Pseudomonadota</taxon>
        <taxon>Gammaproteobacteria</taxon>
        <taxon>SAR86 cluster</taxon>
    </lineage>
</organism>
<dbReference type="GO" id="GO:0051082">
    <property type="term" value="F:unfolded protein binding"/>
    <property type="evidence" value="ECO:0007669"/>
    <property type="project" value="TreeGrafter"/>
</dbReference>
<proteinExistence type="inferred from homology"/>
<feature type="compositionally biased region" description="Basic and acidic residues" evidence="5">
    <location>
        <begin position="1"/>
        <end position="13"/>
    </location>
</feature>
<accession>K6GGX7</accession>
<evidence type="ECO:0000256" key="1">
    <source>
        <dbReference type="ARBA" id="ARBA00009054"/>
    </source>
</evidence>
<protein>
    <recommendedName>
        <fullName evidence="3">Protein GrpE</fullName>
    </recommendedName>
    <alternativeName>
        <fullName evidence="3">HSP-70 cofactor</fullName>
    </alternativeName>
</protein>
<dbReference type="Proteomes" id="UP000010310">
    <property type="component" value="Unassembled WGS sequence"/>
</dbReference>
<dbReference type="InterPro" id="IPR013805">
    <property type="entry name" value="GrpE_CC"/>
</dbReference>
<sequence length="186" mass="21083">MAKKNKASDKTNAELDSSVQEIIEPEEDITENLSDHADNDEEDLASKIQSLEDSLLRSRADLDNALKRNVADIEKAHKYGVERLLNELLPVVDNLEHAIINFSSDSSQEDKEGVELTLKSFEAALDKFGIRPINPVNESFDPIKHEAVMTAKDPKRKNNEIENIFQRGWELHERVVRPARVSVIKN</sequence>
<keyword evidence="7" id="KW-1185">Reference proteome</keyword>
<dbReference type="CDD" id="cd00446">
    <property type="entry name" value="GrpE"/>
    <property type="match status" value="1"/>
</dbReference>
<dbReference type="SUPFAM" id="SSF51064">
    <property type="entry name" value="Head domain of nucleotide exchange factor GrpE"/>
    <property type="match status" value="1"/>
</dbReference>
<dbReference type="GO" id="GO:0042803">
    <property type="term" value="F:protein homodimerization activity"/>
    <property type="evidence" value="ECO:0007669"/>
    <property type="project" value="InterPro"/>
</dbReference>
<keyword evidence="3" id="KW-0963">Cytoplasm</keyword>
<dbReference type="InterPro" id="IPR009012">
    <property type="entry name" value="GrpE_head"/>
</dbReference>
<dbReference type="EMBL" id="AMWX01000011">
    <property type="protein sequence ID" value="EKO36270.1"/>
    <property type="molecule type" value="Genomic_DNA"/>
</dbReference>
<dbReference type="Gene3D" id="2.30.22.10">
    <property type="entry name" value="Head domain of nucleotide exchange factor GrpE"/>
    <property type="match status" value="1"/>
</dbReference>
<reference evidence="6 7" key="1">
    <citation type="submission" date="2012-09" db="EMBL/GenBank/DDBJ databases">
        <authorList>
            <person name="Dupont C.L."/>
            <person name="Rusch D.B."/>
            <person name="Lombardo M.-J."/>
            <person name="Novotny M."/>
            <person name="Yee-Greenbaum J."/>
            <person name="Laskin R."/>
        </authorList>
    </citation>
    <scope>NUCLEOTIDE SEQUENCE [LARGE SCALE GENOMIC DNA]</scope>
    <source>
        <strain evidence="6">SAR86E</strain>
    </source>
</reference>
<dbReference type="GO" id="GO:0000774">
    <property type="term" value="F:adenyl-nucleotide exchange factor activity"/>
    <property type="evidence" value="ECO:0007669"/>
    <property type="project" value="InterPro"/>
</dbReference>
<feature type="region of interest" description="Disordered" evidence="5">
    <location>
        <begin position="1"/>
        <end position="42"/>
    </location>
</feature>
<evidence type="ECO:0000256" key="3">
    <source>
        <dbReference type="HAMAP-Rule" id="MF_01151"/>
    </source>
</evidence>
<evidence type="ECO:0000313" key="7">
    <source>
        <dbReference type="Proteomes" id="UP000010310"/>
    </source>
</evidence>
<evidence type="ECO:0000256" key="4">
    <source>
        <dbReference type="RuleBase" id="RU004478"/>
    </source>
</evidence>
<dbReference type="SUPFAM" id="SSF58014">
    <property type="entry name" value="Coiled-coil domain of nucleotide exchange factor GrpE"/>
    <property type="match status" value="1"/>
</dbReference>
<comment type="caution">
    <text evidence="6">The sequence shown here is derived from an EMBL/GenBank/DDBJ whole genome shotgun (WGS) entry which is preliminary data.</text>
</comment>
<evidence type="ECO:0000313" key="6">
    <source>
        <dbReference type="EMBL" id="EKO36270.1"/>
    </source>
</evidence>
<dbReference type="InterPro" id="IPR000740">
    <property type="entry name" value="GrpE"/>
</dbReference>
<dbReference type="PRINTS" id="PR00773">
    <property type="entry name" value="GRPEPROTEIN"/>
</dbReference>
<keyword evidence="3" id="KW-0346">Stress response</keyword>
<dbReference type="GO" id="GO:0005737">
    <property type="term" value="C:cytoplasm"/>
    <property type="evidence" value="ECO:0007669"/>
    <property type="project" value="UniProtKB-SubCell"/>
</dbReference>
<dbReference type="PATRIC" id="fig|1208365.4.peg.1065"/>
<dbReference type="STRING" id="1208365.B273_1202"/>
<gene>
    <name evidence="3 6" type="primary">grpE</name>
    <name evidence="6" type="ORF">B273_1202</name>
</gene>
<dbReference type="PANTHER" id="PTHR21237:SF23">
    <property type="entry name" value="GRPE PROTEIN HOMOLOG, MITOCHONDRIAL"/>
    <property type="match status" value="1"/>
</dbReference>
<dbReference type="GO" id="GO:0006457">
    <property type="term" value="P:protein folding"/>
    <property type="evidence" value="ECO:0007669"/>
    <property type="project" value="InterPro"/>
</dbReference>
<comment type="function">
    <text evidence="3">Participates actively in the response to hyperosmotic and heat shock by preventing the aggregation of stress-denatured proteins, in association with DnaK and GrpE. It is the nucleotide exchange factor for DnaK and may function as a thermosensor. Unfolded proteins bind initially to DnaJ; upon interaction with the DnaJ-bound protein, DnaK hydrolyzes its bound ATP, resulting in the formation of a stable complex. GrpE releases ADP from DnaK; ATP binding to DnaK triggers the release of the substrate protein, thus completing the reaction cycle. Several rounds of ATP-dependent interactions between DnaJ, DnaK and GrpE are required for fully efficient folding.</text>
</comment>
<evidence type="ECO:0000256" key="5">
    <source>
        <dbReference type="SAM" id="MobiDB-lite"/>
    </source>
</evidence>
<dbReference type="PANTHER" id="PTHR21237">
    <property type="entry name" value="GRPE PROTEIN"/>
    <property type="match status" value="1"/>
</dbReference>
<keyword evidence="2 3" id="KW-0143">Chaperone</keyword>
<dbReference type="Pfam" id="PF01025">
    <property type="entry name" value="GrpE"/>
    <property type="match status" value="1"/>
</dbReference>
<dbReference type="Gene3D" id="3.90.20.20">
    <property type="match status" value="1"/>
</dbReference>
<comment type="similarity">
    <text evidence="1 3 4">Belongs to the GrpE family.</text>
</comment>
<comment type="subcellular location">
    <subcellularLocation>
        <location evidence="3">Cytoplasm</location>
    </subcellularLocation>
</comment>
<dbReference type="GO" id="GO:0051087">
    <property type="term" value="F:protein-folding chaperone binding"/>
    <property type="evidence" value="ECO:0007669"/>
    <property type="project" value="InterPro"/>
</dbReference>
<dbReference type="AlphaFoldDB" id="K6GGX7"/>
<name>K6GGX7_9GAMM</name>
<comment type="subunit">
    <text evidence="3">Homodimer.</text>
</comment>